<accession>A0A1X7PJS2</accession>
<organism evidence="1 2">
    <name type="scientific">Mesorhizobium australicum</name>
    <dbReference type="NCBI Taxonomy" id="536018"/>
    <lineage>
        <taxon>Bacteria</taxon>
        <taxon>Pseudomonadati</taxon>
        <taxon>Pseudomonadota</taxon>
        <taxon>Alphaproteobacteria</taxon>
        <taxon>Hyphomicrobiales</taxon>
        <taxon>Phyllobacteriaceae</taxon>
        <taxon>Mesorhizobium</taxon>
    </lineage>
</organism>
<gene>
    <name evidence="1" type="ORF">SAMN02982922_4574</name>
</gene>
<dbReference type="Proteomes" id="UP000193083">
    <property type="component" value="Unassembled WGS sequence"/>
</dbReference>
<sequence length="149" mass="16681">MIRQPHTTSREALVANAIQEVVSELRMVDVVDYIAFIRMERFGNISDLVESAAELYFMPGTLKLGHGGEAQVAWSSPPKIVLDLELRPSGATVYFSLTLTDEYAGIEVNYVSFDMPDPDPGVNTRRLEDGLERARIRKTVAPEQERRVA</sequence>
<dbReference type="AlphaFoldDB" id="A0A1X7PJS2"/>
<keyword evidence="2" id="KW-1185">Reference proteome</keyword>
<name>A0A1X7PJS2_9HYPH</name>
<reference evidence="1 2" key="1">
    <citation type="submission" date="2017-04" db="EMBL/GenBank/DDBJ databases">
        <authorList>
            <person name="Afonso C.L."/>
            <person name="Miller P.J."/>
            <person name="Scott M.A."/>
            <person name="Spackman E."/>
            <person name="Goraichik I."/>
            <person name="Dimitrov K.M."/>
            <person name="Suarez D.L."/>
            <person name="Swayne D.E."/>
        </authorList>
    </citation>
    <scope>NUCLEOTIDE SEQUENCE [LARGE SCALE GENOMIC DNA]</scope>
    <source>
        <strain evidence="1 2">B5P</strain>
    </source>
</reference>
<evidence type="ECO:0000313" key="1">
    <source>
        <dbReference type="EMBL" id="SMH51935.1"/>
    </source>
</evidence>
<protein>
    <submittedName>
        <fullName evidence="1">Uncharacterized protein</fullName>
    </submittedName>
</protein>
<proteinExistence type="predicted"/>
<dbReference type="OrthoDB" id="7862614at2"/>
<dbReference type="RefSeq" id="WP_085466250.1">
    <property type="nucleotide sequence ID" value="NZ_FXBL01000004.1"/>
</dbReference>
<evidence type="ECO:0000313" key="2">
    <source>
        <dbReference type="Proteomes" id="UP000193083"/>
    </source>
</evidence>
<dbReference type="EMBL" id="FXBL01000004">
    <property type="protein sequence ID" value="SMH51935.1"/>
    <property type="molecule type" value="Genomic_DNA"/>
</dbReference>